<keyword evidence="1" id="KW-1133">Transmembrane helix</keyword>
<dbReference type="EMBL" id="PQGD01000006">
    <property type="protein sequence ID" value="POP49119.1"/>
    <property type="molecule type" value="Genomic_DNA"/>
</dbReference>
<evidence type="ECO:0000313" key="3">
    <source>
        <dbReference type="EMBL" id="POP49119.1"/>
    </source>
</evidence>
<proteinExistence type="predicted"/>
<dbReference type="Proteomes" id="UP000237073">
    <property type="component" value="Unassembled WGS sequence"/>
</dbReference>
<dbReference type="Proteomes" id="UP000247005">
    <property type="component" value="Unassembled WGS sequence"/>
</dbReference>
<organism evidence="3 5">
    <name type="scientific">Superficieibacter electus</name>
    <dbReference type="NCBI Taxonomy" id="2022662"/>
    <lineage>
        <taxon>Bacteria</taxon>
        <taxon>Pseudomonadati</taxon>
        <taxon>Pseudomonadota</taxon>
        <taxon>Gammaproteobacteria</taxon>
        <taxon>Enterobacterales</taxon>
        <taxon>Enterobacteriaceae</taxon>
        <taxon>Superficieibacter</taxon>
    </lineage>
</organism>
<evidence type="ECO:0000313" key="4">
    <source>
        <dbReference type="Proteomes" id="UP000237073"/>
    </source>
</evidence>
<feature type="transmembrane region" description="Helical" evidence="1">
    <location>
        <begin position="77"/>
        <end position="94"/>
    </location>
</feature>
<dbReference type="EMBL" id="PQGE01000005">
    <property type="protein sequence ID" value="POP45813.1"/>
    <property type="molecule type" value="Genomic_DNA"/>
</dbReference>
<dbReference type="AlphaFoldDB" id="A0A2P5GRF8"/>
<keyword evidence="1" id="KW-0812">Transmembrane</keyword>
<gene>
    <name evidence="3" type="ORF">CHU32_08360</name>
    <name evidence="2" type="ORF">CHU33_06815</name>
</gene>
<reference evidence="4 5" key="1">
    <citation type="submission" date="2018-01" db="EMBL/GenBank/DDBJ databases">
        <title>Superficieibacter electus gen. nov., sp. nov., an extended-spectrum beta-lactamase possessing member of the Enterobacteriaceae family, isolated from intensive care unit surfaces.</title>
        <authorList>
            <person name="Potter R.F."/>
            <person name="D'Souza A.W."/>
        </authorList>
    </citation>
    <scope>NUCLEOTIDE SEQUENCE [LARGE SCALE GENOMIC DNA]</scope>
    <source>
        <strain evidence="3 5">BP-1</strain>
        <strain evidence="2 4">BP-2</strain>
    </source>
</reference>
<accession>A0A2P5GRF8</accession>
<comment type="caution">
    <text evidence="3">The sequence shown here is derived from an EMBL/GenBank/DDBJ whole genome shotgun (WGS) entry which is preliminary data.</text>
</comment>
<feature type="transmembrane region" description="Helical" evidence="1">
    <location>
        <begin position="7"/>
        <end position="30"/>
    </location>
</feature>
<evidence type="ECO:0000313" key="5">
    <source>
        <dbReference type="Proteomes" id="UP000247005"/>
    </source>
</evidence>
<sequence length="108" mass="12611">MFIKKIMVYISACIFRIAIMIFVFLFFLLISVVMESILETAFDIESTGWAAYYYVHVRYGLYDGHIECGANPLLDDLMFAWALLFSSLMTMLTYKSFRLYINEDANQP</sequence>
<keyword evidence="4" id="KW-1185">Reference proteome</keyword>
<protein>
    <submittedName>
        <fullName evidence="3">Uncharacterized protein</fullName>
    </submittedName>
</protein>
<keyword evidence="1" id="KW-0472">Membrane</keyword>
<evidence type="ECO:0000256" key="1">
    <source>
        <dbReference type="SAM" id="Phobius"/>
    </source>
</evidence>
<name>A0A2P5GRF8_9ENTR</name>
<evidence type="ECO:0000313" key="2">
    <source>
        <dbReference type="EMBL" id="POP45813.1"/>
    </source>
</evidence>